<dbReference type="AlphaFoldDB" id="A0A8T4IU21"/>
<proteinExistence type="predicted"/>
<organism evidence="1 2">
    <name type="scientific">Streptomyces daliensis</name>
    <dbReference type="NCBI Taxonomy" id="299421"/>
    <lineage>
        <taxon>Bacteria</taxon>
        <taxon>Bacillati</taxon>
        <taxon>Actinomycetota</taxon>
        <taxon>Actinomycetes</taxon>
        <taxon>Kitasatosporales</taxon>
        <taxon>Streptomycetaceae</taxon>
        <taxon>Streptomyces</taxon>
    </lineage>
</organism>
<sequence>MTSAPAEHHYAYAARRHYEDAVYLHDDGRIPNADHHFGFAVECALKSLLLRHLGATMNPKKGGRPSPKPWVPTSDGKARDFGHLPWIWDDVALMLHGRSGSALAGLLSGSSPFEAWSVDDRYLDGTAVVETAVAERRTSADQILRLHQQALLTGVLQ</sequence>
<name>A0A8T4IU21_9ACTN</name>
<evidence type="ECO:0000313" key="2">
    <source>
        <dbReference type="Proteomes" id="UP000675554"/>
    </source>
</evidence>
<accession>A0A8T4IU21</accession>
<dbReference type="Proteomes" id="UP000675554">
    <property type="component" value="Unassembled WGS sequence"/>
</dbReference>
<evidence type="ECO:0008006" key="3">
    <source>
        <dbReference type="Google" id="ProtNLM"/>
    </source>
</evidence>
<reference evidence="1" key="1">
    <citation type="submission" date="2021-04" db="EMBL/GenBank/DDBJ databases">
        <title>Sequencing of actinobacteria type strains.</title>
        <authorList>
            <person name="Nguyen G.-S."/>
            <person name="Wentzel A."/>
        </authorList>
    </citation>
    <scope>NUCLEOTIDE SEQUENCE</scope>
    <source>
        <strain evidence="1">DSM 42095</strain>
    </source>
</reference>
<comment type="caution">
    <text evidence="1">The sequence shown here is derived from an EMBL/GenBank/DDBJ whole genome shotgun (WGS) entry which is preliminary data.</text>
</comment>
<gene>
    <name evidence="1" type="ORF">KDA82_10020</name>
</gene>
<evidence type="ECO:0000313" key="1">
    <source>
        <dbReference type="EMBL" id="MBR7673347.1"/>
    </source>
</evidence>
<protein>
    <recommendedName>
        <fullName evidence="3">HEPN domain-containing protein</fullName>
    </recommendedName>
</protein>
<keyword evidence="2" id="KW-1185">Reference proteome</keyword>
<dbReference type="EMBL" id="JAGSMN010000198">
    <property type="protein sequence ID" value="MBR7673347.1"/>
    <property type="molecule type" value="Genomic_DNA"/>
</dbReference>